<evidence type="ECO:0000259" key="2">
    <source>
        <dbReference type="Pfam" id="PF00975"/>
    </source>
</evidence>
<protein>
    <submittedName>
        <fullName evidence="3">Thioesterase</fullName>
    </submittedName>
</protein>
<dbReference type="AlphaFoldDB" id="A0A9W6QNL6"/>
<dbReference type="PANTHER" id="PTHR11487">
    <property type="entry name" value="THIOESTERASE"/>
    <property type="match status" value="1"/>
</dbReference>
<dbReference type="GO" id="GO:0008610">
    <property type="term" value="P:lipid biosynthetic process"/>
    <property type="evidence" value="ECO:0007669"/>
    <property type="project" value="TreeGrafter"/>
</dbReference>
<comment type="similarity">
    <text evidence="1">Belongs to the thioesterase family.</text>
</comment>
<dbReference type="Pfam" id="PF00975">
    <property type="entry name" value="Thioesterase"/>
    <property type="match status" value="1"/>
</dbReference>
<gene>
    <name evidence="3" type="ORF">Aglo03_41270</name>
</gene>
<evidence type="ECO:0000256" key="1">
    <source>
        <dbReference type="ARBA" id="ARBA00007169"/>
    </source>
</evidence>
<accession>A0A9W6QNL6</accession>
<reference evidence="3" key="1">
    <citation type="submission" date="2023-02" db="EMBL/GenBank/DDBJ databases">
        <title>Actinokineospora globicatena NBRC 15670.</title>
        <authorList>
            <person name="Ichikawa N."/>
            <person name="Sato H."/>
            <person name="Tonouchi N."/>
        </authorList>
    </citation>
    <scope>NUCLEOTIDE SEQUENCE</scope>
    <source>
        <strain evidence="3">NBRC 15670</strain>
    </source>
</reference>
<proteinExistence type="inferred from homology"/>
<organism evidence="3 4">
    <name type="scientific">Actinokineospora globicatena</name>
    <dbReference type="NCBI Taxonomy" id="103729"/>
    <lineage>
        <taxon>Bacteria</taxon>
        <taxon>Bacillati</taxon>
        <taxon>Actinomycetota</taxon>
        <taxon>Actinomycetes</taxon>
        <taxon>Pseudonocardiales</taxon>
        <taxon>Pseudonocardiaceae</taxon>
        <taxon>Actinokineospora</taxon>
    </lineage>
</organism>
<evidence type="ECO:0000313" key="4">
    <source>
        <dbReference type="Proteomes" id="UP001165042"/>
    </source>
</evidence>
<dbReference type="Proteomes" id="UP001165042">
    <property type="component" value="Unassembled WGS sequence"/>
</dbReference>
<sequence>MPRPQPVRLYCVPYAGATSSIYRPWQTAHGAVVRVIGIDPPGRGTRSREPRVLDYRELVDSMANHVAVDLAQSWDQVSDLRYATFGHSFGAMLSLAVADAVARAVGRPPERAIVSAALPPALQPPGDETAALTDDELLDKIRADGGTAPELLAHKAMAGYLVRLMREDYAIRRQFHRDDALLVGFPITTLAARQDRYVTPEQMRRWAAHSTAQSRQVEIGGGHFAAFADPADTLLIAHHQLNEHLVRR</sequence>
<dbReference type="Gene3D" id="3.40.50.1820">
    <property type="entry name" value="alpha/beta hydrolase"/>
    <property type="match status" value="1"/>
</dbReference>
<dbReference type="EMBL" id="BSSD01000006">
    <property type="protein sequence ID" value="GLW93311.1"/>
    <property type="molecule type" value="Genomic_DNA"/>
</dbReference>
<keyword evidence="4" id="KW-1185">Reference proteome</keyword>
<dbReference type="InterPro" id="IPR001031">
    <property type="entry name" value="Thioesterase"/>
</dbReference>
<dbReference type="InterPro" id="IPR029058">
    <property type="entry name" value="AB_hydrolase_fold"/>
</dbReference>
<dbReference type="PANTHER" id="PTHR11487:SF0">
    <property type="entry name" value="S-ACYL FATTY ACID SYNTHASE THIOESTERASE, MEDIUM CHAIN"/>
    <property type="match status" value="1"/>
</dbReference>
<dbReference type="InterPro" id="IPR012223">
    <property type="entry name" value="TEII"/>
</dbReference>
<dbReference type="SUPFAM" id="SSF53474">
    <property type="entry name" value="alpha/beta-Hydrolases"/>
    <property type="match status" value="1"/>
</dbReference>
<comment type="caution">
    <text evidence="3">The sequence shown here is derived from an EMBL/GenBank/DDBJ whole genome shotgun (WGS) entry which is preliminary data.</text>
</comment>
<name>A0A9W6QNL6_9PSEU</name>
<evidence type="ECO:0000313" key="3">
    <source>
        <dbReference type="EMBL" id="GLW93311.1"/>
    </source>
</evidence>
<dbReference type="RefSeq" id="WP_285611658.1">
    <property type="nucleotide sequence ID" value="NZ_BSSD01000006.1"/>
</dbReference>
<feature type="domain" description="Thioesterase" evidence="2">
    <location>
        <begin position="8"/>
        <end position="231"/>
    </location>
</feature>